<reference evidence="4" key="1">
    <citation type="journal article" date="2021" name="PeerJ">
        <title>Analysis of 44 Vibrio anguillarum genomes reveals high genetic diversity.</title>
        <authorList>
            <person name="Hansen M.J."/>
            <person name="Dalsgaard I."/>
        </authorList>
    </citation>
    <scope>NUCLEOTIDE SEQUENCE</scope>
    <source>
        <strain evidence="4">850617-1/1</strain>
    </source>
</reference>
<name>A0AAW4BIN2_VIBAN</name>
<dbReference type="EMBL" id="SCLC01001385">
    <property type="protein sequence ID" value="MBF4437830.1"/>
    <property type="molecule type" value="Genomic_DNA"/>
</dbReference>
<dbReference type="GO" id="GO:0009279">
    <property type="term" value="C:cell outer membrane"/>
    <property type="evidence" value="ECO:0007669"/>
    <property type="project" value="UniProtKB-SubCell"/>
</dbReference>
<feature type="non-terminal residue" evidence="4">
    <location>
        <position position="1"/>
    </location>
</feature>
<comment type="caution">
    <text evidence="4">The sequence shown here is derived from an EMBL/GenBank/DDBJ whole genome shotgun (WGS) entry which is preliminary data.</text>
</comment>
<evidence type="ECO:0000313" key="5">
    <source>
        <dbReference type="Proteomes" id="UP000786185"/>
    </source>
</evidence>
<dbReference type="AlphaFoldDB" id="A0AAW4BIN2"/>
<keyword evidence="4" id="KW-0675">Receptor</keyword>
<gene>
    <name evidence="4" type="ORF">ERJ77_25785</name>
</gene>
<comment type="subcellular location">
    <subcellularLocation>
        <location evidence="1">Cell outer membrane</location>
    </subcellularLocation>
</comment>
<dbReference type="Proteomes" id="UP000786185">
    <property type="component" value="Unassembled WGS sequence"/>
</dbReference>
<keyword evidence="2" id="KW-0472">Membrane</keyword>
<evidence type="ECO:0000313" key="4">
    <source>
        <dbReference type="EMBL" id="MBF4437830.1"/>
    </source>
</evidence>
<dbReference type="Gene3D" id="2.40.170.20">
    <property type="entry name" value="TonB-dependent receptor, beta-barrel domain"/>
    <property type="match status" value="1"/>
</dbReference>
<dbReference type="SUPFAM" id="SSF56935">
    <property type="entry name" value="Porins"/>
    <property type="match status" value="1"/>
</dbReference>
<feature type="non-terminal residue" evidence="4">
    <location>
        <position position="130"/>
    </location>
</feature>
<protein>
    <submittedName>
        <fullName evidence="4">TonB-dependent receptor</fullName>
    </submittedName>
</protein>
<organism evidence="4 5">
    <name type="scientific">Vibrio anguillarum</name>
    <name type="common">Listonella anguillarum</name>
    <dbReference type="NCBI Taxonomy" id="55601"/>
    <lineage>
        <taxon>Bacteria</taxon>
        <taxon>Pseudomonadati</taxon>
        <taxon>Pseudomonadota</taxon>
        <taxon>Gammaproteobacteria</taxon>
        <taxon>Vibrionales</taxon>
        <taxon>Vibrionaceae</taxon>
        <taxon>Vibrio</taxon>
    </lineage>
</organism>
<evidence type="ECO:0000256" key="3">
    <source>
        <dbReference type="ARBA" id="ARBA00023237"/>
    </source>
</evidence>
<sequence length="130" mass="14706">GSFDSIAGSVDVSEQLNERWNLFLSASQDNSDNYREHNKRETGALLGRLNYEQDKTEFFVEASYYDNNREYVGSLTEEQYKQDPTQAGSTNPTDYSHEITKALRTGYKRHISGSWIVGTDVIYDNTSGSG</sequence>
<proteinExistence type="predicted"/>
<accession>A0AAW4BIN2</accession>
<dbReference type="InterPro" id="IPR036942">
    <property type="entry name" value="Beta-barrel_TonB_sf"/>
</dbReference>
<keyword evidence="3" id="KW-0998">Cell outer membrane</keyword>
<evidence type="ECO:0000256" key="2">
    <source>
        <dbReference type="ARBA" id="ARBA00023136"/>
    </source>
</evidence>
<evidence type="ECO:0000256" key="1">
    <source>
        <dbReference type="ARBA" id="ARBA00004442"/>
    </source>
</evidence>